<evidence type="ECO:0000256" key="4">
    <source>
        <dbReference type="SAM" id="MobiDB-lite"/>
    </source>
</evidence>
<protein>
    <submittedName>
        <fullName evidence="6">DNA adenine methyltransferase YhdJ</fullName>
        <ecNumber evidence="6">2.1.1.72</ecNumber>
    </submittedName>
</protein>
<gene>
    <name evidence="6" type="primary">yhdJ</name>
    <name evidence="6" type="ORF">Mal52_59840</name>
</gene>
<dbReference type="InterPro" id="IPR002052">
    <property type="entry name" value="DNA_methylase_N6_adenine_CS"/>
</dbReference>
<dbReference type="GO" id="GO:0008170">
    <property type="term" value="F:N-methyltransferase activity"/>
    <property type="evidence" value="ECO:0007669"/>
    <property type="project" value="InterPro"/>
</dbReference>
<evidence type="ECO:0000256" key="3">
    <source>
        <dbReference type="ARBA" id="ARBA00022679"/>
    </source>
</evidence>
<dbReference type="GO" id="GO:0009007">
    <property type="term" value="F:site-specific DNA-methyltransferase (adenine-specific) activity"/>
    <property type="evidence" value="ECO:0007669"/>
    <property type="project" value="UniProtKB-EC"/>
</dbReference>
<dbReference type="EMBL" id="CP036276">
    <property type="protein sequence ID" value="QDU47453.1"/>
    <property type="molecule type" value="Genomic_DNA"/>
</dbReference>
<dbReference type="InterPro" id="IPR002941">
    <property type="entry name" value="DNA_methylase_N4/N6"/>
</dbReference>
<organism evidence="6 7">
    <name type="scientific">Symmachiella dynata</name>
    <dbReference type="NCBI Taxonomy" id="2527995"/>
    <lineage>
        <taxon>Bacteria</taxon>
        <taxon>Pseudomonadati</taxon>
        <taxon>Planctomycetota</taxon>
        <taxon>Planctomycetia</taxon>
        <taxon>Planctomycetales</taxon>
        <taxon>Planctomycetaceae</taxon>
        <taxon>Symmachiella</taxon>
    </lineage>
</organism>
<keyword evidence="7" id="KW-1185">Reference proteome</keyword>
<dbReference type="PANTHER" id="PTHR13370:SF3">
    <property type="entry name" value="TRNA (GUANINE(10)-N2)-METHYLTRANSFERASE HOMOLOG"/>
    <property type="match status" value="1"/>
</dbReference>
<dbReference type="InterPro" id="IPR035901">
    <property type="entry name" value="GIY-YIG_endonuc_sf"/>
</dbReference>
<dbReference type="AlphaFoldDB" id="A0A517ZYA0"/>
<dbReference type="GO" id="GO:0005737">
    <property type="term" value="C:cytoplasm"/>
    <property type="evidence" value="ECO:0007669"/>
    <property type="project" value="TreeGrafter"/>
</dbReference>
<dbReference type="InterPro" id="IPR029063">
    <property type="entry name" value="SAM-dependent_MTases_sf"/>
</dbReference>
<feature type="domain" description="GIY-YIG" evidence="5">
    <location>
        <begin position="513"/>
        <end position="591"/>
    </location>
</feature>
<dbReference type="PRINTS" id="PR00508">
    <property type="entry name" value="S21N4MTFRASE"/>
</dbReference>
<feature type="region of interest" description="Disordered" evidence="4">
    <location>
        <begin position="305"/>
        <end position="336"/>
    </location>
</feature>
<dbReference type="PROSITE" id="PS50164">
    <property type="entry name" value="GIY_YIG"/>
    <property type="match status" value="1"/>
</dbReference>
<evidence type="ECO:0000256" key="1">
    <source>
        <dbReference type="ARBA" id="ARBA00006594"/>
    </source>
</evidence>
<dbReference type="REBASE" id="356602">
    <property type="entry name" value="M.PbaMal52ORF59840P"/>
</dbReference>
<evidence type="ECO:0000259" key="5">
    <source>
        <dbReference type="PROSITE" id="PS50164"/>
    </source>
</evidence>
<dbReference type="Gene3D" id="3.40.50.150">
    <property type="entry name" value="Vaccinia Virus protein VP39"/>
    <property type="match status" value="1"/>
</dbReference>
<dbReference type="GO" id="GO:0003677">
    <property type="term" value="F:DNA binding"/>
    <property type="evidence" value="ECO:0007669"/>
    <property type="project" value="InterPro"/>
</dbReference>
<feature type="compositionally biased region" description="Basic and acidic residues" evidence="4">
    <location>
        <begin position="323"/>
        <end position="336"/>
    </location>
</feature>
<dbReference type="PANTHER" id="PTHR13370">
    <property type="entry name" value="RNA METHYLASE-RELATED"/>
    <property type="match status" value="1"/>
</dbReference>
<dbReference type="PROSITE" id="PS00092">
    <property type="entry name" value="N6_MTASE"/>
    <property type="match status" value="1"/>
</dbReference>
<dbReference type="Proteomes" id="UP000319383">
    <property type="component" value="Chromosome"/>
</dbReference>
<dbReference type="Pfam" id="PF01555">
    <property type="entry name" value="N6_N4_Mtase"/>
    <property type="match status" value="1"/>
</dbReference>
<evidence type="ECO:0000313" key="7">
    <source>
        <dbReference type="Proteomes" id="UP000319383"/>
    </source>
</evidence>
<dbReference type="EC" id="2.1.1.72" evidence="6"/>
<dbReference type="SUPFAM" id="SSF53335">
    <property type="entry name" value="S-adenosyl-L-methionine-dependent methyltransferases"/>
    <property type="match status" value="1"/>
</dbReference>
<dbReference type="RefSeq" id="WP_145380269.1">
    <property type="nucleotide sequence ID" value="NZ_CP036276.1"/>
</dbReference>
<accession>A0A517ZYA0</accession>
<evidence type="ECO:0000256" key="2">
    <source>
        <dbReference type="ARBA" id="ARBA00022603"/>
    </source>
</evidence>
<dbReference type="InterPro" id="IPR000305">
    <property type="entry name" value="GIY-YIG_endonuc"/>
</dbReference>
<dbReference type="KEGG" id="sdyn:Mal52_59840"/>
<name>A0A517ZYA0_9PLAN</name>
<dbReference type="Gene3D" id="3.40.1440.10">
    <property type="entry name" value="GIY-YIG endonuclease"/>
    <property type="match status" value="1"/>
</dbReference>
<keyword evidence="2 6" id="KW-0489">Methyltransferase</keyword>
<keyword evidence="3 6" id="KW-0808">Transferase</keyword>
<dbReference type="SUPFAM" id="SSF82771">
    <property type="entry name" value="GIY-YIG endonuclease"/>
    <property type="match status" value="1"/>
</dbReference>
<evidence type="ECO:0000313" key="6">
    <source>
        <dbReference type="EMBL" id="QDU47453.1"/>
    </source>
</evidence>
<proteinExistence type="inferred from homology"/>
<dbReference type="InterPro" id="IPR001091">
    <property type="entry name" value="RM_Methyltransferase"/>
</dbReference>
<sequence>MDDRLNTIRQGDCVAGMNALKAGSVDLIFADPPFNIGYDYDVYQDSVAAEQYLDWSGEWIAAAHRALKPDGTFWIAIGDEYAAELKIASQKIGFHCRSWVIWYYTFGVNCTKKFSRSHAHLFHFVKDPENFTFRDDDLDNRIPSARQLVYNDKRANPRGRLPDDTWIIRPADAIGELSPDDENWTLPAIESPADDDNTWTLRPQDLADRFKSDEDTWYFPRVAGTFKERAGFHGCQMPEQLLGRIIRACSHENDLVVDPFSGSATTLAVAKKLGRQYLGFELSPEYVKHGMSRLEGIRVGDRLDGAEEPLASAPATKKRGKKDKSAKPRSATEQRYSEVQKQLTELGVSEAYRLTHAGYSADRLIADPQLNESFIDACRRLGLMGDPRHWNRLLFRLRKSGHLSHIETTRETSLSWADCDAYLFASEIALQMMLDEQRAGSLDEILCDPELAAQFDAIAGRFAPGFSPLQYRWAALKLRKQAKLARSRGSVLDPPRMSKMQSVEDYIATDVPQQPGVYVITGKAKHKLYVGEALNLHTRLTAQFGDANAHANWTNFSDTLKIQTFRTETAPAEMLAWQSCLIDRYNPRLNFHELRTTV</sequence>
<comment type="similarity">
    <text evidence="1">Belongs to the N(4)/N(6)-methyltransferase family.</text>
</comment>
<reference evidence="6 7" key="1">
    <citation type="submission" date="2019-02" db="EMBL/GenBank/DDBJ databases">
        <title>Deep-cultivation of Planctomycetes and their phenomic and genomic characterization uncovers novel biology.</title>
        <authorList>
            <person name="Wiegand S."/>
            <person name="Jogler M."/>
            <person name="Boedeker C."/>
            <person name="Pinto D."/>
            <person name="Vollmers J."/>
            <person name="Rivas-Marin E."/>
            <person name="Kohn T."/>
            <person name="Peeters S.H."/>
            <person name="Heuer A."/>
            <person name="Rast P."/>
            <person name="Oberbeckmann S."/>
            <person name="Bunk B."/>
            <person name="Jeske O."/>
            <person name="Meyerdierks A."/>
            <person name="Storesund J.E."/>
            <person name="Kallscheuer N."/>
            <person name="Luecker S."/>
            <person name="Lage O.M."/>
            <person name="Pohl T."/>
            <person name="Merkel B.J."/>
            <person name="Hornburger P."/>
            <person name="Mueller R.-W."/>
            <person name="Bruemmer F."/>
            <person name="Labrenz M."/>
            <person name="Spormann A.M."/>
            <person name="Op den Camp H."/>
            <person name="Overmann J."/>
            <person name="Amann R."/>
            <person name="Jetten M.S.M."/>
            <person name="Mascher T."/>
            <person name="Medema M.H."/>
            <person name="Devos D.P."/>
            <person name="Kaster A.-K."/>
            <person name="Ovreas L."/>
            <person name="Rohde M."/>
            <person name="Galperin M.Y."/>
            <person name="Jogler C."/>
        </authorList>
    </citation>
    <scope>NUCLEOTIDE SEQUENCE [LARGE SCALE GENOMIC DNA]</scope>
    <source>
        <strain evidence="6 7">Mal52</strain>
    </source>
</reference>
<dbReference type="GO" id="GO:0032259">
    <property type="term" value="P:methylation"/>
    <property type="evidence" value="ECO:0007669"/>
    <property type="project" value="UniProtKB-KW"/>
</dbReference>